<feature type="region of interest" description="Disordered" evidence="1">
    <location>
        <begin position="58"/>
        <end position="77"/>
    </location>
</feature>
<proteinExistence type="predicted"/>
<gene>
    <name evidence="3" type="ORF">XENTR_v90027102mg</name>
</gene>
<reference evidence="3" key="1">
    <citation type="submission" date="2009-11" db="EMBL/GenBank/DDBJ databases">
        <authorList>
            <consortium name="US DOE Joint Genome Institute (JGI-PGF)"/>
            <person name="Ottilar R."/>
            <person name="Schmutz J."/>
            <person name="Salamov A."/>
            <person name="Cheng J.F."/>
            <person name="Lucas S."/>
            <person name="Pitluck S."/>
            <person name="Gundlach H."/>
            <person name="Guo Y."/>
            <person name="Haberer G."/>
            <person name="Nasrallah J."/>
            <person name="Mayer K.F.X."/>
            <person name="van de Peer Y."/>
            <person name="Weigel D."/>
            <person name="Grigoriev I.V."/>
        </authorList>
    </citation>
    <scope>NUCLEOTIDE SEQUENCE</scope>
    <source>
        <strain evidence="3">Nigerian</strain>
    </source>
</reference>
<reference evidence="3" key="3">
    <citation type="submission" date="2016-05" db="EMBL/GenBank/DDBJ databases">
        <title>WGS assembly of Xenopus tropicalis.</title>
        <authorList>
            <person name="Sessions A."/>
            <person name="Jenkins J."/>
            <person name="Mitros T."/>
            <person name="Lyons J.T."/>
            <person name="Dichmann D.S."/>
            <person name="Robert J."/>
            <person name="Harland R.M."/>
            <person name="Rokhsar D.S."/>
        </authorList>
    </citation>
    <scope>NUCLEOTIDE SEQUENCE</scope>
    <source>
        <strain evidence="3">Nigerian</strain>
    </source>
</reference>
<evidence type="ECO:0000313" key="3">
    <source>
        <dbReference type="EMBL" id="OCA17455.1"/>
    </source>
</evidence>
<keyword evidence="2" id="KW-0732">Signal</keyword>
<dbReference type="AlphaFoldDB" id="A0A1B8Y3E5"/>
<feature type="chain" id="PRO_5008619434" evidence="2">
    <location>
        <begin position="26"/>
        <end position="100"/>
    </location>
</feature>
<reference evidence="3" key="2">
    <citation type="journal article" date="2010" name="Science">
        <title>The genome of the Western clawed frog Xenopus tropicalis.</title>
        <authorList>
            <person name="Hellsten U."/>
            <person name="Harland R.M."/>
            <person name="Gilchrist M.J."/>
            <person name="Hendrix D."/>
            <person name="Jurka J."/>
            <person name="Kapitonov V."/>
            <person name="Ovcharenko I."/>
            <person name="Putnam N.H."/>
            <person name="Shu S."/>
            <person name="Taher L."/>
            <person name="Blitz I.L."/>
            <person name="Blumberg B."/>
            <person name="Dichmann D.S."/>
            <person name="Dubchak I."/>
            <person name="Amaya E."/>
            <person name="Detter J.C."/>
            <person name="Fletcher R."/>
            <person name="Gerhard D.S."/>
            <person name="Goodstein D."/>
            <person name="Graves T."/>
            <person name="Grigoriev I.V."/>
            <person name="Grimwood J."/>
            <person name="Kawashima T."/>
            <person name="Lindquist E."/>
            <person name="Lucas S.M."/>
            <person name="Mead P.E."/>
            <person name="Mitros T."/>
            <person name="Ogino H."/>
            <person name="Ohta Y."/>
            <person name="Poliakov A.V."/>
            <person name="Pollet N."/>
            <person name="Robert J."/>
            <person name="Salamov A."/>
            <person name="Sater A.K."/>
            <person name="Schmutz J."/>
            <person name="Terry A."/>
            <person name="Vize P.D."/>
            <person name="Warren W.C."/>
            <person name="Wells D."/>
            <person name="Wills A."/>
            <person name="Wilson R.K."/>
            <person name="Zimmerman L.B."/>
            <person name="Zorn A.M."/>
            <person name="Grainger R."/>
            <person name="Grammer T."/>
            <person name="Khokha M.K."/>
            <person name="Richardson P.M."/>
            <person name="Rokhsar D.S."/>
        </authorList>
    </citation>
    <scope>NUCLEOTIDE SEQUENCE [LARGE SCALE GENOMIC DNA]</scope>
    <source>
        <strain evidence="3">Nigerian</strain>
    </source>
</reference>
<organism evidence="3">
    <name type="scientific">Xenopus tropicalis</name>
    <name type="common">Western clawed frog</name>
    <name type="synonym">Silurana tropicalis</name>
    <dbReference type="NCBI Taxonomy" id="8364"/>
    <lineage>
        <taxon>Eukaryota</taxon>
        <taxon>Metazoa</taxon>
        <taxon>Chordata</taxon>
        <taxon>Craniata</taxon>
        <taxon>Vertebrata</taxon>
        <taxon>Euteleostomi</taxon>
        <taxon>Amphibia</taxon>
        <taxon>Batrachia</taxon>
        <taxon>Anura</taxon>
        <taxon>Pipoidea</taxon>
        <taxon>Pipidae</taxon>
        <taxon>Xenopodinae</taxon>
        <taxon>Xenopus</taxon>
        <taxon>Silurana</taxon>
    </lineage>
</organism>
<evidence type="ECO:0000256" key="1">
    <source>
        <dbReference type="SAM" id="MobiDB-lite"/>
    </source>
</evidence>
<sequence>MGTVRFLLLWGGLTLCLCLMASAHSQPGHREGGCEAPSVKSCGSFEVLRLYYDRLDSAKKHNSKNGPPGKRRNENKEVGEWPLSHWVLVGGAHTLILFTY</sequence>
<accession>A0A1B8Y3E5</accession>
<feature type="signal peptide" evidence="2">
    <location>
        <begin position="1"/>
        <end position="25"/>
    </location>
</feature>
<name>A0A1B8Y3E5_XENTR</name>
<evidence type="ECO:0000256" key="2">
    <source>
        <dbReference type="SAM" id="SignalP"/>
    </source>
</evidence>
<dbReference type="EMBL" id="KV460496">
    <property type="protein sequence ID" value="OCA17455.1"/>
    <property type="molecule type" value="Genomic_DNA"/>
</dbReference>
<protein>
    <submittedName>
        <fullName evidence="3">Uncharacterized protein</fullName>
    </submittedName>
</protein>